<gene>
    <name evidence="3" type="ORF">EGYM00392_LOCUS30516</name>
</gene>
<feature type="domain" description="EF-hand" evidence="2">
    <location>
        <begin position="391"/>
        <end position="426"/>
    </location>
</feature>
<dbReference type="Pfam" id="PF13499">
    <property type="entry name" value="EF-hand_7"/>
    <property type="match status" value="2"/>
</dbReference>
<dbReference type="InterPro" id="IPR011992">
    <property type="entry name" value="EF-hand-dom_pair"/>
</dbReference>
<dbReference type="PANTHER" id="PTHR24274:SF1">
    <property type="entry name" value="CILIA- AND FLAGELLA-ASSOCIATED PROTEIN 161"/>
    <property type="match status" value="1"/>
</dbReference>
<dbReference type="PROSITE" id="PS50222">
    <property type="entry name" value="EF_HAND_2"/>
    <property type="match status" value="3"/>
</dbReference>
<organism evidence="3">
    <name type="scientific">Eutreptiella gymnastica</name>
    <dbReference type="NCBI Taxonomy" id="73025"/>
    <lineage>
        <taxon>Eukaryota</taxon>
        <taxon>Discoba</taxon>
        <taxon>Euglenozoa</taxon>
        <taxon>Euglenida</taxon>
        <taxon>Spirocuta</taxon>
        <taxon>Euglenophyceae</taxon>
        <taxon>Eutreptiales</taxon>
        <taxon>Eutreptiaceae</taxon>
        <taxon>Eutreptiella</taxon>
    </lineage>
</organism>
<keyword evidence="1" id="KW-0106">Calcium</keyword>
<dbReference type="GO" id="GO:0031514">
    <property type="term" value="C:motile cilium"/>
    <property type="evidence" value="ECO:0007669"/>
    <property type="project" value="TreeGrafter"/>
</dbReference>
<dbReference type="Gene3D" id="2.80.10.50">
    <property type="match status" value="1"/>
</dbReference>
<evidence type="ECO:0000256" key="1">
    <source>
        <dbReference type="ARBA" id="ARBA00022837"/>
    </source>
</evidence>
<dbReference type="PANTHER" id="PTHR24274">
    <property type="entry name" value="CILIA- AND FLAGELLA-ASSOCIATED PROTEIN 161"/>
    <property type="match status" value="1"/>
</dbReference>
<feature type="domain" description="EF-hand" evidence="2">
    <location>
        <begin position="434"/>
        <end position="469"/>
    </location>
</feature>
<dbReference type="PROSITE" id="PS00018">
    <property type="entry name" value="EF_HAND_1"/>
    <property type="match status" value="3"/>
</dbReference>
<dbReference type="SUPFAM" id="SSF47473">
    <property type="entry name" value="EF-hand"/>
    <property type="match status" value="1"/>
</dbReference>
<dbReference type="InterPro" id="IPR018247">
    <property type="entry name" value="EF_Hand_1_Ca_BS"/>
</dbReference>
<name>A0A7S1NH27_9EUGL</name>
<dbReference type="InterPro" id="IPR002048">
    <property type="entry name" value="EF_hand_dom"/>
</dbReference>
<dbReference type="SMART" id="SM00054">
    <property type="entry name" value="EFh"/>
    <property type="match status" value="4"/>
</dbReference>
<evidence type="ECO:0000259" key="2">
    <source>
        <dbReference type="PROSITE" id="PS50222"/>
    </source>
</evidence>
<dbReference type="CDD" id="cd00051">
    <property type="entry name" value="EFh"/>
    <property type="match status" value="3"/>
</dbReference>
<dbReference type="Pfam" id="PF24569">
    <property type="entry name" value="CFAP161"/>
    <property type="match status" value="1"/>
</dbReference>
<evidence type="ECO:0000313" key="3">
    <source>
        <dbReference type="EMBL" id="CAD9019402.1"/>
    </source>
</evidence>
<proteinExistence type="predicted"/>
<sequence>MQFTPQQMMGFGGYGSSTKIGNWSEEIHLREEIKKSNEARRMQGGMLSQQILAKMHHHTTPVELTPEHPDGNVRFGDLIMLQCAEHNGFLCVDMEERRKIVGHPEKVIVTAAKADRPMLRNVWRIERVESADDNLYPEQEADVLHYTQPFKLELTTQLSGGAKPLSLYTEMVTGVTFSKISRNQEVSVVDRGTTGMVWKAVCIDTEYRIEMEGMPIKANSAILLHHPGTNQNLCSQTKNKYINDFGAEWEVCGYTDRGTGTKKKSLPEQTSNHWGFIYAPPVEGCTGVQKIVDRRQLSKQEALVVINKVKAKLLSKGGNGFRGLSRVLNILDDNGNRALDKYEMDNGLQTYGIVLHPSEIDIVMGSFDKDGNGQISVREFMTALRGPMSDYRKGLVRMAYQMLDVDGSGVVQFDEIKQLYDVKKHPDVLSGTKTPDMVLQEFIKAWNKDGDTTITFDEFLEYYEDLSAPIDSDDYFELMIRNAWHISGGKGVAQNTSCRRVLVTHYDGAQTIEEIKNDIRIPANDMEGMRKNLEAQGITGFKKFQLYS</sequence>
<dbReference type="AlphaFoldDB" id="A0A7S1NH27"/>
<dbReference type="GO" id="GO:0005509">
    <property type="term" value="F:calcium ion binding"/>
    <property type="evidence" value="ECO:0007669"/>
    <property type="project" value="InterPro"/>
</dbReference>
<reference evidence="3" key="1">
    <citation type="submission" date="2021-01" db="EMBL/GenBank/DDBJ databases">
        <authorList>
            <person name="Corre E."/>
            <person name="Pelletier E."/>
            <person name="Niang G."/>
            <person name="Scheremetjew M."/>
            <person name="Finn R."/>
            <person name="Kale V."/>
            <person name="Holt S."/>
            <person name="Cochrane G."/>
            <person name="Meng A."/>
            <person name="Brown T."/>
            <person name="Cohen L."/>
        </authorList>
    </citation>
    <scope>NUCLEOTIDE SEQUENCE</scope>
    <source>
        <strain evidence="3">NIES-381</strain>
    </source>
</reference>
<accession>A0A7S1NH27</accession>
<dbReference type="Gene3D" id="1.10.238.10">
    <property type="entry name" value="EF-hand"/>
    <property type="match status" value="2"/>
</dbReference>
<protein>
    <recommendedName>
        <fullName evidence="2">EF-hand domain-containing protein</fullName>
    </recommendedName>
</protein>
<dbReference type="EMBL" id="HBGA01081952">
    <property type="protein sequence ID" value="CAD9019402.1"/>
    <property type="molecule type" value="Transcribed_RNA"/>
</dbReference>
<feature type="domain" description="EF-hand" evidence="2">
    <location>
        <begin position="355"/>
        <end position="390"/>
    </location>
</feature>
<dbReference type="GO" id="GO:0060271">
    <property type="term" value="P:cilium assembly"/>
    <property type="evidence" value="ECO:0007669"/>
    <property type="project" value="TreeGrafter"/>
</dbReference>
<dbReference type="InterPro" id="IPR055325">
    <property type="entry name" value="CF161"/>
</dbReference>